<proteinExistence type="predicted"/>
<sequence length="115" mass="12829">MSDAPFALLDPRPRPPGSSQAEPHPYRRRQGEIYWGNSERGEEEEEAFMSLKQQLVSAPALGLPDPRVPPSAVLGGRTGEAGYSTELCQKLGERYKPVGYYSTTLPMGRRRDRQP</sequence>
<keyword evidence="3" id="KW-1185">Reference proteome</keyword>
<dbReference type="SUPFAM" id="SSF56672">
    <property type="entry name" value="DNA/RNA polymerases"/>
    <property type="match status" value="1"/>
</dbReference>
<accession>A0AAD7WT20</accession>
<gene>
    <name evidence="2" type="ORF">AAFF_G00264500</name>
</gene>
<evidence type="ECO:0000313" key="2">
    <source>
        <dbReference type="EMBL" id="KAJ8408222.1"/>
    </source>
</evidence>
<evidence type="ECO:0000256" key="1">
    <source>
        <dbReference type="SAM" id="MobiDB-lite"/>
    </source>
</evidence>
<comment type="caution">
    <text evidence="2">The sequence shown here is derived from an EMBL/GenBank/DDBJ whole genome shotgun (WGS) entry which is preliminary data.</text>
</comment>
<name>A0AAD7WT20_9TELE</name>
<protein>
    <submittedName>
        <fullName evidence="2">Uncharacterized protein</fullName>
    </submittedName>
</protein>
<dbReference type="AlphaFoldDB" id="A0AAD7WT20"/>
<evidence type="ECO:0000313" key="3">
    <source>
        <dbReference type="Proteomes" id="UP001221898"/>
    </source>
</evidence>
<feature type="region of interest" description="Disordered" evidence="1">
    <location>
        <begin position="1"/>
        <end position="30"/>
    </location>
</feature>
<dbReference type="Proteomes" id="UP001221898">
    <property type="component" value="Unassembled WGS sequence"/>
</dbReference>
<reference evidence="2" key="1">
    <citation type="journal article" date="2023" name="Science">
        <title>Genome structures resolve the early diversification of teleost fishes.</title>
        <authorList>
            <person name="Parey E."/>
            <person name="Louis A."/>
            <person name="Montfort J."/>
            <person name="Bouchez O."/>
            <person name="Roques C."/>
            <person name="Iampietro C."/>
            <person name="Lluch J."/>
            <person name="Castinel A."/>
            <person name="Donnadieu C."/>
            <person name="Desvignes T."/>
            <person name="Floi Bucao C."/>
            <person name="Jouanno E."/>
            <person name="Wen M."/>
            <person name="Mejri S."/>
            <person name="Dirks R."/>
            <person name="Jansen H."/>
            <person name="Henkel C."/>
            <person name="Chen W.J."/>
            <person name="Zahm M."/>
            <person name="Cabau C."/>
            <person name="Klopp C."/>
            <person name="Thompson A.W."/>
            <person name="Robinson-Rechavi M."/>
            <person name="Braasch I."/>
            <person name="Lecointre G."/>
            <person name="Bobe J."/>
            <person name="Postlethwait J.H."/>
            <person name="Berthelot C."/>
            <person name="Roest Crollius H."/>
            <person name="Guiguen Y."/>
        </authorList>
    </citation>
    <scope>NUCLEOTIDE SEQUENCE</scope>
    <source>
        <strain evidence="2">NC1722</strain>
    </source>
</reference>
<dbReference type="InterPro" id="IPR043502">
    <property type="entry name" value="DNA/RNA_pol_sf"/>
</dbReference>
<feature type="region of interest" description="Disordered" evidence="1">
    <location>
        <begin position="60"/>
        <end position="79"/>
    </location>
</feature>
<dbReference type="EMBL" id="JAINUG010000036">
    <property type="protein sequence ID" value="KAJ8408222.1"/>
    <property type="molecule type" value="Genomic_DNA"/>
</dbReference>
<organism evidence="2 3">
    <name type="scientific">Aldrovandia affinis</name>
    <dbReference type="NCBI Taxonomy" id="143900"/>
    <lineage>
        <taxon>Eukaryota</taxon>
        <taxon>Metazoa</taxon>
        <taxon>Chordata</taxon>
        <taxon>Craniata</taxon>
        <taxon>Vertebrata</taxon>
        <taxon>Euteleostomi</taxon>
        <taxon>Actinopterygii</taxon>
        <taxon>Neopterygii</taxon>
        <taxon>Teleostei</taxon>
        <taxon>Notacanthiformes</taxon>
        <taxon>Halosauridae</taxon>
        <taxon>Aldrovandia</taxon>
    </lineage>
</organism>